<protein>
    <submittedName>
        <fullName evidence="2">Uncharacterized protein</fullName>
    </submittedName>
</protein>
<evidence type="ECO:0000313" key="3">
    <source>
        <dbReference type="Proteomes" id="UP000306420"/>
    </source>
</evidence>
<proteinExistence type="predicted"/>
<feature type="transmembrane region" description="Helical" evidence="1">
    <location>
        <begin position="135"/>
        <end position="158"/>
    </location>
</feature>
<feature type="transmembrane region" description="Helical" evidence="1">
    <location>
        <begin position="77"/>
        <end position="97"/>
    </location>
</feature>
<reference evidence="2 3" key="1">
    <citation type="submission" date="2019-05" db="EMBL/GenBank/DDBJ databases">
        <title>The metagenome of a microbial culture collection derived from dairy environment covers the genomic content of the human microbiome.</title>
        <authorList>
            <person name="Roder T."/>
            <person name="Wuthrich D."/>
            <person name="Sattari Z."/>
            <person name="Von Ah U."/>
            <person name="Bar C."/>
            <person name="Ronchi F."/>
            <person name="Macpherson A.J."/>
            <person name="Ganal-Vonarburg S.C."/>
            <person name="Bruggmann R."/>
            <person name="Vergeres G."/>
        </authorList>
    </citation>
    <scope>NUCLEOTIDE SEQUENCE [LARGE SCALE GENOMIC DNA]</scope>
    <source>
        <strain evidence="2 3">FAM 24227</strain>
    </source>
</reference>
<feature type="transmembrane region" description="Helical" evidence="1">
    <location>
        <begin position="103"/>
        <end position="123"/>
    </location>
</feature>
<gene>
    <name evidence="2" type="ORF">FEZ33_10900</name>
</gene>
<keyword evidence="1" id="KW-0472">Membrane</keyword>
<feature type="transmembrane region" description="Helical" evidence="1">
    <location>
        <begin position="46"/>
        <end position="65"/>
    </location>
</feature>
<evidence type="ECO:0000256" key="1">
    <source>
        <dbReference type="SAM" id="Phobius"/>
    </source>
</evidence>
<feature type="transmembrane region" description="Helical" evidence="1">
    <location>
        <begin position="7"/>
        <end position="26"/>
    </location>
</feature>
<dbReference type="EMBL" id="VBSP01000057">
    <property type="protein sequence ID" value="TLQ39505.1"/>
    <property type="molecule type" value="Genomic_DNA"/>
</dbReference>
<dbReference type="Proteomes" id="UP000306420">
    <property type="component" value="Unassembled WGS sequence"/>
</dbReference>
<dbReference type="AlphaFoldDB" id="A0A5R9DTQ6"/>
<dbReference type="OrthoDB" id="6443879at2"/>
<accession>A0A5R9DTQ6</accession>
<sequence length="162" mass="17979">MENNKSLNKYVHFGLVIVLSLVFILFTQQVKLWKNPDSTPIQALTFVGLGFLWLFSMLGIWISDLTKKIKVQFIQDFPILGWVSIVSIVFCLMSNFIVEAILAVDFLSITTPVLAFAGISVANQLVDLTKTSWKILIVAIFVFSGAYLLTTIVAQFGLSIAG</sequence>
<comment type="caution">
    <text evidence="2">The sequence shown here is derived from an EMBL/GenBank/DDBJ whole genome shotgun (WGS) entry which is preliminary data.</text>
</comment>
<evidence type="ECO:0000313" key="2">
    <source>
        <dbReference type="EMBL" id="TLQ39505.1"/>
    </source>
</evidence>
<keyword evidence="1" id="KW-1133">Transmembrane helix</keyword>
<name>A0A5R9DTQ6_9LACT</name>
<dbReference type="RefSeq" id="WP_138405410.1">
    <property type="nucleotide sequence ID" value="NZ_JBQKLU010000004.1"/>
</dbReference>
<keyword evidence="1" id="KW-0812">Transmembrane</keyword>
<organism evidence="2 3">
    <name type="scientific">Ruoffia tabacinasalis</name>
    <dbReference type="NCBI Taxonomy" id="87458"/>
    <lineage>
        <taxon>Bacteria</taxon>
        <taxon>Bacillati</taxon>
        <taxon>Bacillota</taxon>
        <taxon>Bacilli</taxon>
        <taxon>Lactobacillales</taxon>
        <taxon>Aerococcaceae</taxon>
        <taxon>Ruoffia</taxon>
    </lineage>
</organism>